<keyword evidence="8 10" id="KW-0239">DNA-directed DNA polymerase</keyword>
<dbReference type="GO" id="GO:0005737">
    <property type="term" value="C:cytoplasm"/>
    <property type="evidence" value="ECO:0007669"/>
    <property type="project" value="UniProtKB-SubCell"/>
</dbReference>
<keyword evidence="7 10" id="KW-0235">DNA replication</keyword>
<gene>
    <name evidence="14" type="primary">dnaN</name>
    <name evidence="14" type="ordered locus">BOV_0002</name>
</gene>
<dbReference type="PANTHER" id="PTHR30478:SF0">
    <property type="entry name" value="BETA SLIDING CLAMP"/>
    <property type="match status" value="1"/>
</dbReference>
<dbReference type="Gene3D" id="3.10.150.10">
    <property type="entry name" value="DNA Polymerase III, subunit A, domain 2"/>
    <property type="match status" value="1"/>
</dbReference>
<keyword evidence="15" id="KW-1185">Reference proteome</keyword>
<dbReference type="Pfam" id="PF02768">
    <property type="entry name" value="DNA_pol3_beta_3"/>
    <property type="match status" value="1"/>
</dbReference>
<evidence type="ECO:0000256" key="10">
    <source>
        <dbReference type="PIRNR" id="PIRNR000804"/>
    </source>
</evidence>
<dbReference type="NCBIfam" id="TIGR00663">
    <property type="entry name" value="dnan"/>
    <property type="match status" value="1"/>
</dbReference>
<evidence type="ECO:0000259" key="11">
    <source>
        <dbReference type="Pfam" id="PF00712"/>
    </source>
</evidence>
<dbReference type="HOGENOM" id="CLU_038149_4_2_5"/>
<dbReference type="PANTHER" id="PTHR30478">
    <property type="entry name" value="DNA POLYMERASE III SUBUNIT BETA"/>
    <property type="match status" value="1"/>
</dbReference>
<evidence type="ECO:0000256" key="3">
    <source>
        <dbReference type="ARBA" id="ARBA00021035"/>
    </source>
</evidence>
<evidence type="ECO:0000259" key="12">
    <source>
        <dbReference type="Pfam" id="PF02767"/>
    </source>
</evidence>
<dbReference type="Gene3D" id="3.70.10.10">
    <property type="match status" value="1"/>
</dbReference>
<evidence type="ECO:0000256" key="2">
    <source>
        <dbReference type="ARBA" id="ARBA00010752"/>
    </source>
</evidence>
<dbReference type="GO" id="GO:0008408">
    <property type="term" value="F:3'-5' exonuclease activity"/>
    <property type="evidence" value="ECO:0007669"/>
    <property type="project" value="InterPro"/>
</dbReference>
<evidence type="ECO:0000256" key="8">
    <source>
        <dbReference type="ARBA" id="ARBA00022932"/>
    </source>
</evidence>
<dbReference type="PIRSF" id="PIRSF000804">
    <property type="entry name" value="DNA_pol_III_b"/>
    <property type="match status" value="1"/>
</dbReference>
<evidence type="ECO:0000313" key="15">
    <source>
        <dbReference type="Proteomes" id="UP000006383"/>
    </source>
</evidence>
<comment type="subunit">
    <text evidence="10">Forms a ring-shaped head-to-tail homodimer around DNA.</text>
</comment>
<dbReference type="KEGG" id="bov:BOV_0002"/>
<dbReference type="GO" id="GO:0003887">
    <property type="term" value="F:DNA-directed DNA polymerase activity"/>
    <property type="evidence" value="ECO:0007669"/>
    <property type="project" value="UniProtKB-UniRule"/>
</dbReference>
<reference evidence="15" key="1">
    <citation type="journal article" date="2009" name="PLoS ONE">
        <title>Genome degradation in Brucella ovis corresponds with narrowing of its host range and tissue tropism.</title>
        <authorList>
            <person name="Tsolis R.M."/>
            <person name="Seshadri R."/>
            <person name="Santos R.L."/>
            <person name="Sangari F.J."/>
            <person name="Lobo J.M."/>
            <person name="de Jong M.F."/>
            <person name="Ren Q."/>
            <person name="Myers G."/>
            <person name="Brinkac L.M."/>
            <person name="Nelson W.C."/>
            <person name="Deboy R.T."/>
            <person name="Angiuoli S."/>
            <person name="Khouri H."/>
            <person name="Dimitrov G."/>
            <person name="Robinson J.R."/>
            <person name="Mulligan S."/>
            <person name="Walker R.L."/>
            <person name="Elzer P.E."/>
            <person name="Hassan K.A."/>
            <person name="Paulsen I.T."/>
        </authorList>
    </citation>
    <scope>NUCLEOTIDE SEQUENCE [LARGE SCALE GENOMIC DNA]</scope>
    <source>
        <strain evidence="15">ATCC 25840 / 63/290 / NCTC 10512</strain>
    </source>
</reference>
<dbReference type="SMART" id="SM00480">
    <property type="entry name" value="POL3Bc"/>
    <property type="match status" value="1"/>
</dbReference>
<dbReference type="Pfam" id="PF00712">
    <property type="entry name" value="DNA_pol3_beta"/>
    <property type="match status" value="1"/>
</dbReference>
<dbReference type="EMBL" id="CP000708">
    <property type="protein sequence ID" value="ABQ61443.1"/>
    <property type="molecule type" value="Genomic_DNA"/>
</dbReference>
<evidence type="ECO:0000256" key="6">
    <source>
        <dbReference type="ARBA" id="ARBA00022695"/>
    </source>
</evidence>
<accession>A0A0H3AR36</accession>
<dbReference type="GO" id="GO:0006271">
    <property type="term" value="P:DNA strand elongation involved in DNA replication"/>
    <property type="evidence" value="ECO:0007669"/>
    <property type="project" value="TreeGrafter"/>
</dbReference>
<evidence type="ECO:0000256" key="7">
    <source>
        <dbReference type="ARBA" id="ARBA00022705"/>
    </source>
</evidence>
<evidence type="ECO:0000313" key="14">
    <source>
        <dbReference type="EMBL" id="ABQ61443.1"/>
    </source>
</evidence>
<evidence type="ECO:0000256" key="1">
    <source>
        <dbReference type="ARBA" id="ARBA00004496"/>
    </source>
</evidence>
<dbReference type="GO" id="GO:0003677">
    <property type="term" value="F:DNA binding"/>
    <property type="evidence" value="ECO:0007669"/>
    <property type="project" value="UniProtKB-UniRule"/>
</dbReference>
<feature type="domain" description="DNA polymerase III beta sliding clamp N-terminal" evidence="11">
    <location>
        <begin position="26"/>
        <end position="145"/>
    </location>
</feature>
<feature type="domain" description="DNA polymerase III beta sliding clamp C-terminal" evidence="13">
    <location>
        <begin position="277"/>
        <end position="396"/>
    </location>
</feature>
<feature type="domain" description="DNA polymerase III beta sliding clamp central" evidence="12">
    <location>
        <begin position="156"/>
        <end position="274"/>
    </location>
</feature>
<evidence type="ECO:0000259" key="13">
    <source>
        <dbReference type="Pfam" id="PF02768"/>
    </source>
</evidence>
<dbReference type="GO" id="GO:0009360">
    <property type="term" value="C:DNA polymerase III complex"/>
    <property type="evidence" value="ECO:0007669"/>
    <property type="project" value="InterPro"/>
</dbReference>
<dbReference type="InterPro" id="IPR022634">
    <property type="entry name" value="DNA_polIII_beta_N"/>
</dbReference>
<keyword evidence="9" id="KW-0238">DNA-binding</keyword>
<dbReference type="InterPro" id="IPR022637">
    <property type="entry name" value="DNA_polIII_beta_cen"/>
</dbReference>
<sequence length="397" mass="43071">MRLIDKGRLPLGCSRPGPSERVRFKMRVTLERSNLLKSLNHVHRVVERRNTIPILSNVLLQAEGASLAMKATDLDLEVNEATAAMVEQAGATTVPAHLLYDIVRKLPDGAEVMLSTNPDGGSMSVISGKSSFRLQCLPQSDFPELTAGAFTHSFRIEAQALKRLIDRTQFAISTEETRYYLNGIFFHAIESDGALKLRAVATDGHRLARAELEAPSGTEGMPGIIIPRKTVAELQKLVDVPDVVVTVELSDAKIRFTVGSVVLTSKLIDGTFPDYQRVIPSGNDKKLTIDRQDFAASVDRVSTISSERGRAVKLSIADGQLTLTVNSPDSGSATDELAADYDGDPLDIGFNSKYLLDITGQLSGTDAVFMLADAGSPTLVRDTGDEDVLYVLMPMRV</sequence>
<proteinExistence type="inferred from homology"/>
<evidence type="ECO:0000256" key="4">
    <source>
        <dbReference type="ARBA" id="ARBA00022490"/>
    </source>
</evidence>
<organism evidence="14 15">
    <name type="scientific">Brucella ovis (strain ATCC 25840 / 63/290 / NCTC 10512)</name>
    <dbReference type="NCBI Taxonomy" id="444178"/>
    <lineage>
        <taxon>Bacteria</taxon>
        <taxon>Pseudomonadati</taxon>
        <taxon>Pseudomonadota</taxon>
        <taxon>Alphaproteobacteria</taxon>
        <taxon>Hyphomicrobiales</taxon>
        <taxon>Brucellaceae</taxon>
        <taxon>Brucella/Ochrobactrum group</taxon>
        <taxon>Brucella</taxon>
    </lineage>
</organism>
<keyword evidence="6 10" id="KW-0548">Nucleotidyltransferase</keyword>
<dbReference type="InterPro" id="IPR046938">
    <property type="entry name" value="DNA_clamp_sf"/>
</dbReference>
<keyword evidence="5 10" id="KW-0808">Transferase</keyword>
<evidence type="ECO:0000256" key="9">
    <source>
        <dbReference type="ARBA" id="ARBA00023125"/>
    </source>
</evidence>
<dbReference type="SUPFAM" id="SSF55979">
    <property type="entry name" value="DNA clamp"/>
    <property type="match status" value="3"/>
</dbReference>
<dbReference type="Proteomes" id="UP000006383">
    <property type="component" value="Chromosome I"/>
</dbReference>
<comment type="function">
    <text evidence="10">Confers DNA tethering and processivity to DNA polymerases and other proteins. Acts as a clamp, forming a ring around DNA (a reaction catalyzed by the clamp-loading complex) which diffuses in an ATP-independent manner freely and bidirectionally along dsDNA. Initially characterized for its ability to contact the catalytic subunit of DNA polymerase III (Pol III), a complex, multichain enzyme responsible for most of the replicative synthesis in bacteria; Pol III exhibits 3'-5' exonuclease proofreading activity. The beta chain is required for initiation of replication as well as for processivity of DNA replication.</text>
</comment>
<name>A0A0H3AR36_BRUO2</name>
<dbReference type="CDD" id="cd00140">
    <property type="entry name" value="beta_clamp"/>
    <property type="match status" value="1"/>
</dbReference>
<dbReference type="AlphaFoldDB" id="A0A0H3AR36"/>
<comment type="subcellular location">
    <subcellularLocation>
        <location evidence="1 10">Cytoplasm</location>
    </subcellularLocation>
</comment>
<keyword evidence="4 10" id="KW-0963">Cytoplasm</keyword>
<dbReference type="InterPro" id="IPR022635">
    <property type="entry name" value="DNA_polIII_beta_C"/>
</dbReference>
<dbReference type="InterPro" id="IPR001001">
    <property type="entry name" value="DNA_polIII_beta"/>
</dbReference>
<protein>
    <recommendedName>
        <fullName evidence="3 10">Beta sliding clamp</fullName>
    </recommendedName>
</protein>
<dbReference type="Pfam" id="PF02767">
    <property type="entry name" value="DNA_pol3_beta_2"/>
    <property type="match status" value="1"/>
</dbReference>
<evidence type="ECO:0000256" key="5">
    <source>
        <dbReference type="ARBA" id="ARBA00022679"/>
    </source>
</evidence>
<comment type="similarity">
    <text evidence="2 10">Belongs to the beta sliding clamp family.</text>
</comment>